<dbReference type="GO" id="GO:0009098">
    <property type="term" value="P:L-leucine biosynthetic process"/>
    <property type="evidence" value="ECO:0007669"/>
    <property type="project" value="UniProtKB-UniRule"/>
</dbReference>
<keyword evidence="10 11" id="KW-0100">Branched-chain amino acid biosynthesis</keyword>
<dbReference type="Pfam" id="PF08502">
    <property type="entry name" value="LeuA_dimer"/>
    <property type="match status" value="1"/>
</dbReference>
<keyword evidence="11" id="KW-0963">Cytoplasm</keyword>
<comment type="subunit">
    <text evidence="11">Homodimer.</text>
</comment>
<comment type="similarity">
    <text evidence="2 11">Belongs to the alpha-IPM synthase/homocitrate synthase family. LeuA type 1 subfamily.</text>
</comment>
<dbReference type="PANTHER" id="PTHR10277">
    <property type="entry name" value="HOMOCITRATE SYNTHASE-RELATED"/>
    <property type="match status" value="1"/>
</dbReference>
<dbReference type="FunFam" id="3.20.20.70:FF:000010">
    <property type="entry name" value="2-isopropylmalate synthase"/>
    <property type="match status" value="1"/>
</dbReference>
<dbReference type="InterPro" id="IPR005671">
    <property type="entry name" value="LeuA_bact_synth"/>
</dbReference>
<keyword evidence="13" id="KW-0012">Acyltransferase</keyword>
<dbReference type="GO" id="GO:0030145">
    <property type="term" value="F:manganese ion binding"/>
    <property type="evidence" value="ECO:0007669"/>
    <property type="project" value="UniProtKB-UniRule"/>
</dbReference>
<comment type="catalytic activity">
    <reaction evidence="11">
        <text>3-methyl-2-oxobutanoate + acetyl-CoA + H2O = (2S)-2-isopropylmalate + CoA + H(+)</text>
        <dbReference type="Rhea" id="RHEA:21524"/>
        <dbReference type="ChEBI" id="CHEBI:1178"/>
        <dbReference type="ChEBI" id="CHEBI:11851"/>
        <dbReference type="ChEBI" id="CHEBI:15377"/>
        <dbReference type="ChEBI" id="CHEBI:15378"/>
        <dbReference type="ChEBI" id="CHEBI:57287"/>
        <dbReference type="ChEBI" id="CHEBI:57288"/>
        <dbReference type="EC" id="2.3.3.13"/>
    </reaction>
</comment>
<dbReference type="NCBIfam" id="NF002086">
    <property type="entry name" value="PRK00915.1-3"/>
    <property type="match status" value="1"/>
</dbReference>
<evidence type="ECO:0000256" key="11">
    <source>
        <dbReference type="HAMAP-Rule" id="MF_01025"/>
    </source>
</evidence>
<evidence type="ECO:0000256" key="5">
    <source>
        <dbReference type="ARBA" id="ARBA00022430"/>
    </source>
</evidence>
<dbReference type="InterPro" id="IPR036230">
    <property type="entry name" value="LeuA_allosteric_dom_sf"/>
</dbReference>
<evidence type="ECO:0000313" key="13">
    <source>
        <dbReference type="EMBL" id="KRO62861.1"/>
    </source>
</evidence>
<dbReference type="GO" id="GO:0003985">
    <property type="term" value="F:acetyl-CoA C-acetyltransferase activity"/>
    <property type="evidence" value="ECO:0007669"/>
    <property type="project" value="UniProtKB-UniRule"/>
</dbReference>
<evidence type="ECO:0000256" key="8">
    <source>
        <dbReference type="ARBA" id="ARBA00022723"/>
    </source>
</evidence>
<dbReference type="CDD" id="cd07940">
    <property type="entry name" value="DRE_TIM_IPMS"/>
    <property type="match status" value="1"/>
</dbReference>
<evidence type="ECO:0000313" key="14">
    <source>
        <dbReference type="Proteomes" id="UP000051269"/>
    </source>
</evidence>
<feature type="domain" description="Pyruvate carboxyltransferase" evidence="12">
    <location>
        <begin position="5"/>
        <end position="269"/>
    </location>
</feature>
<comment type="function">
    <text evidence="11">Catalyzes the condensation of the acetyl group of acetyl-CoA with 3-methyl-2-oxobutanoate (2-ketoisovalerate) to form 3-carboxy-3-hydroxy-4-methylpentanoate (2-isopropylmalate).</text>
</comment>
<gene>
    <name evidence="11" type="primary">leuA</name>
    <name evidence="13" type="ORF">ABR82_01690</name>
</gene>
<dbReference type="AlphaFoldDB" id="A0A0R2RQX1"/>
<proteinExistence type="inferred from homology"/>
<dbReference type="Proteomes" id="UP000051269">
    <property type="component" value="Unassembled WGS sequence"/>
</dbReference>
<reference evidence="13 14" key="1">
    <citation type="submission" date="2015-10" db="EMBL/GenBank/DDBJ databases">
        <title>Metagenome-Assembled Genomes uncover a global brackish microbiome.</title>
        <authorList>
            <person name="Hugerth L.W."/>
            <person name="Larsson J."/>
            <person name="Alneberg J."/>
            <person name="Lindh M.V."/>
            <person name="Legrand C."/>
            <person name="Pinhassi J."/>
            <person name="Andersson A.F."/>
        </authorList>
    </citation>
    <scope>NUCLEOTIDE SEQUENCE [LARGE SCALE GENOMIC DNA]</scope>
    <source>
        <strain evidence="13">BACL18 MAG-120507-bin52</strain>
    </source>
</reference>
<keyword evidence="9 11" id="KW-0464">Manganese</keyword>
<comment type="caution">
    <text evidence="13">The sequence shown here is derived from an EMBL/GenBank/DDBJ whole genome shotgun (WGS) entry which is preliminary data.</text>
</comment>
<dbReference type="Gene3D" id="3.30.160.270">
    <property type="match status" value="1"/>
</dbReference>
<dbReference type="GO" id="GO:0005737">
    <property type="term" value="C:cytoplasm"/>
    <property type="evidence" value="ECO:0007669"/>
    <property type="project" value="UniProtKB-UniRule"/>
</dbReference>
<accession>A0A0R2RQX1</accession>
<dbReference type="PROSITE" id="PS50991">
    <property type="entry name" value="PYR_CT"/>
    <property type="match status" value="1"/>
</dbReference>
<feature type="region of interest" description="Regulatory domain" evidence="11">
    <location>
        <begin position="393"/>
        <end position="521"/>
    </location>
</feature>
<dbReference type="InterPro" id="IPR000891">
    <property type="entry name" value="PYR_CT"/>
</dbReference>
<feature type="binding site" evidence="11">
    <location>
        <position position="239"/>
    </location>
    <ligand>
        <name>Mn(2+)</name>
        <dbReference type="ChEBI" id="CHEBI:29035"/>
    </ligand>
</feature>
<evidence type="ECO:0000256" key="6">
    <source>
        <dbReference type="ARBA" id="ARBA00022605"/>
    </source>
</evidence>
<comment type="cofactor">
    <cofactor evidence="11">
        <name>Mn(2+)</name>
        <dbReference type="ChEBI" id="CHEBI:29035"/>
    </cofactor>
</comment>
<dbReference type="GO" id="GO:0003852">
    <property type="term" value="F:2-isopropylmalate synthase activity"/>
    <property type="evidence" value="ECO:0007669"/>
    <property type="project" value="UniProtKB-UniRule"/>
</dbReference>
<dbReference type="InterPro" id="IPR013709">
    <property type="entry name" value="2-isopropylmalate_synth_dimer"/>
</dbReference>
<evidence type="ECO:0000256" key="1">
    <source>
        <dbReference type="ARBA" id="ARBA00004689"/>
    </source>
</evidence>
<evidence type="ECO:0000256" key="7">
    <source>
        <dbReference type="ARBA" id="ARBA00022679"/>
    </source>
</evidence>
<dbReference type="InterPro" id="IPR013785">
    <property type="entry name" value="Aldolase_TIM"/>
</dbReference>
<dbReference type="UniPathway" id="UPA00048">
    <property type="reaction ID" value="UER00070"/>
</dbReference>
<keyword evidence="5 11" id="KW-0432">Leucine biosynthesis</keyword>
<dbReference type="HAMAP" id="MF_01025">
    <property type="entry name" value="LeuA_type1"/>
    <property type="match status" value="1"/>
</dbReference>
<dbReference type="EC" id="2.3.3.13" evidence="3 11"/>
<dbReference type="Pfam" id="PF00682">
    <property type="entry name" value="HMGL-like"/>
    <property type="match status" value="1"/>
</dbReference>
<dbReference type="NCBIfam" id="TIGR00973">
    <property type="entry name" value="leuA_bact"/>
    <property type="match status" value="1"/>
</dbReference>
<feature type="binding site" evidence="11">
    <location>
        <position position="205"/>
    </location>
    <ligand>
        <name>Mn(2+)</name>
        <dbReference type="ChEBI" id="CHEBI:29035"/>
    </ligand>
</feature>
<feature type="binding site" evidence="11">
    <location>
        <position position="203"/>
    </location>
    <ligand>
        <name>Mn(2+)</name>
        <dbReference type="ChEBI" id="CHEBI:29035"/>
    </ligand>
</feature>
<dbReference type="PANTHER" id="PTHR10277:SF9">
    <property type="entry name" value="2-ISOPROPYLMALATE SYNTHASE 1, CHLOROPLASTIC-RELATED"/>
    <property type="match status" value="1"/>
</dbReference>
<dbReference type="InterPro" id="IPR002034">
    <property type="entry name" value="AIPM/Hcit_synth_CS"/>
</dbReference>
<protein>
    <recommendedName>
        <fullName evidence="4 11">2-isopropylmalate synthase</fullName>
        <ecNumber evidence="3 11">2.3.3.13</ecNumber>
    </recommendedName>
    <alternativeName>
        <fullName evidence="11">Alpha-IPM synthase</fullName>
    </alternativeName>
    <alternativeName>
        <fullName evidence="11">Alpha-isopropylmalate synthase</fullName>
    </alternativeName>
</protein>
<evidence type="ECO:0000256" key="4">
    <source>
        <dbReference type="ARBA" id="ARBA00018198"/>
    </source>
</evidence>
<organism evidence="13 14">
    <name type="scientific">Verrucomicrobia subdivision 6 bacterium BACL9 MAG-120507-bin52</name>
    <dbReference type="NCBI Taxonomy" id="1655590"/>
    <lineage>
        <taxon>Bacteria</taxon>
        <taxon>Pseudomonadati</taxon>
        <taxon>Verrucomicrobiota</taxon>
        <taxon>Verrucomicrobiia</taxon>
        <taxon>Verrucomicrobiales</taxon>
        <taxon>Verrucomicrobia subdivision 6</taxon>
    </lineage>
</organism>
<keyword evidence="6 11" id="KW-0028">Amino-acid biosynthesis</keyword>
<dbReference type="SUPFAM" id="SSF110921">
    <property type="entry name" value="2-isopropylmalate synthase LeuA, allosteric (dimerisation) domain"/>
    <property type="match status" value="1"/>
</dbReference>
<keyword evidence="7 11" id="KW-0808">Transferase</keyword>
<dbReference type="PROSITE" id="PS00815">
    <property type="entry name" value="AIPM_HOMOCIT_SYNTH_1"/>
    <property type="match status" value="1"/>
</dbReference>
<evidence type="ECO:0000256" key="3">
    <source>
        <dbReference type="ARBA" id="ARBA00012973"/>
    </source>
</evidence>
<evidence type="ECO:0000256" key="9">
    <source>
        <dbReference type="ARBA" id="ARBA00023211"/>
    </source>
</evidence>
<dbReference type="Gene3D" id="3.20.20.70">
    <property type="entry name" value="Aldolase class I"/>
    <property type="match status" value="1"/>
</dbReference>
<sequence length="521" mass="56004">MSDRILIFDTTLRDGEQCPGAAMTQPQKLAVARQLARLGVDIIEAGFPIASRGDFDSVRQIALTVRGPVICGLARCVHADIDAAGAAVKPAGKKGRIHVFLGTSKIHREFKLGKARKEIVRLAIDGVRRARKFTPNVEFSPEDASRTEIDFLVEVVEAAIQAGATTINLPDTTGYATPEEYGRMFSDVLALAQGATDVVLSTHCHNDLGLAVANSLAAVSAGARQVECTLNGIGERAGNAALEEVVMALRTRSECYPDVTTGIQTRELVRTSRLVSGACGFPIPRNKAIVGLNAFAHSSGIHQDGILKKRETYEIINPQTVGWGKTELPLTKHSGRAAIASRLKHLGYTLRPAELHAICAQCKEIGDRKKFIYDDDLVSLVGAHIQNPRETYSLFSLHVHMGTGEKPMAEISLRCAKQNHFAIGTGDGAVDAVMKTIDQITGLQGHLTEYQVRAVTEGKDAVGEVSLGVRFEAKSEPVSGRSAATDVIESSARAYLSAVNRWLAESGRASTKKTRRALANP</sequence>
<dbReference type="Pfam" id="PF22617">
    <property type="entry name" value="HCS_D2"/>
    <property type="match status" value="1"/>
</dbReference>
<keyword evidence="8 11" id="KW-0479">Metal-binding</keyword>
<evidence type="ECO:0000259" key="12">
    <source>
        <dbReference type="PROSITE" id="PS50991"/>
    </source>
</evidence>
<name>A0A0R2RQX1_9BACT</name>
<dbReference type="Gene3D" id="1.10.238.260">
    <property type="match status" value="1"/>
</dbReference>
<dbReference type="PROSITE" id="PS00816">
    <property type="entry name" value="AIPM_HOMOCIT_SYNTH_2"/>
    <property type="match status" value="1"/>
</dbReference>
<dbReference type="InterPro" id="IPR050073">
    <property type="entry name" value="2-IPM_HCS-like"/>
</dbReference>
<feature type="binding site" evidence="11">
    <location>
        <position position="14"/>
    </location>
    <ligand>
        <name>Mn(2+)</name>
        <dbReference type="ChEBI" id="CHEBI:29035"/>
    </ligand>
</feature>
<dbReference type="InterPro" id="IPR054691">
    <property type="entry name" value="LeuA/HCS_post-cat"/>
</dbReference>
<comment type="pathway">
    <text evidence="1 11">Amino-acid biosynthesis; L-leucine biosynthesis; L-leucine from 3-methyl-2-oxobutanoate: step 1/4.</text>
</comment>
<dbReference type="SMART" id="SM00917">
    <property type="entry name" value="LeuA_dimer"/>
    <property type="match status" value="1"/>
</dbReference>
<dbReference type="SUPFAM" id="SSF51569">
    <property type="entry name" value="Aldolase"/>
    <property type="match status" value="1"/>
</dbReference>
<evidence type="ECO:0000256" key="10">
    <source>
        <dbReference type="ARBA" id="ARBA00023304"/>
    </source>
</evidence>
<dbReference type="EMBL" id="LIBO01000027">
    <property type="protein sequence ID" value="KRO62861.1"/>
    <property type="molecule type" value="Genomic_DNA"/>
</dbReference>
<dbReference type="FunFam" id="1.10.238.260:FF:000001">
    <property type="entry name" value="2-isopropylmalate synthase"/>
    <property type="match status" value="1"/>
</dbReference>
<evidence type="ECO:0000256" key="2">
    <source>
        <dbReference type="ARBA" id="ARBA00009396"/>
    </source>
</evidence>